<name>A0A0E2BHM5_9LEPT</name>
<proteinExistence type="predicted"/>
<accession>A0A0E2BHM5</accession>
<evidence type="ECO:0000313" key="2">
    <source>
        <dbReference type="Proteomes" id="UP000006329"/>
    </source>
</evidence>
<reference evidence="1" key="1">
    <citation type="submission" date="2012-10" db="EMBL/GenBank/DDBJ databases">
        <authorList>
            <person name="Harkins D.M."/>
            <person name="Durkin A.S."/>
            <person name="Brinkac L.M."/>
            <person name="Haft D.H."/>
            <person name="Selengut J.D."/>
            <person name="Sanka R."/>
            <person name="DePew J."/>
            <person name="Purushe J."/>
            <person name="Matthias M.A."/>
            <person name="Vinetz J.M."/>
            <person name="Sutton G.G."/>
            <person name="Nierman W.C."/>
            <person name="Fouts D.E."/>
        </authorList>
    </citation>
    <scope>NUCLEOTIDE SEQUENCE [LARGE SCALE GENOMIC DNA]</scope>
    <source>
        <strain evidence="1">MOR084</strain>
    </source>
</reference>
<dbReference type="AlphaFoldDB" id="A0A0E2BHM5"/>
<keyword evidence="2" id="KW-1185">Reference proteome</keyword>
<gene>
    <name evidence="1" type="ORF">LEP1GSC179_4120</name>
</gene>
<dbReference type="Proteomes" id="UP000006329">
    <property type="component" value="Unassembled WGS sequence"/>
</dbReference>
<organism evidence="1 2">
    <name type="scientific">Leptospira santarosai str. MOR084</name>
    <dbReference type="NCBI Taxonomy" id="1049984"/>
    <lineage>
        <taxon>Bacteria</taxon>
        <taxon>Pseudomonadati</taxon>
        <taxon>Spirochaetota</taxon>
        <taxon>Spirochaetia</taxon>
        <taxon>Leptospirales</taxon>
        <taxon>Leptospiraceae</taxon>
        <taxon>Leptospira</taxon>
    </lineage>
</organism>
<comment type="caution">
    <text evidence="1">The sequence shown here is derived from an EMBL/GenBank/DDBJ whole genome shotgun (WGS) entry which is preliminary data.</text>
</comment>
<protein>
    <submittedName>
        <fullName evidence="1">Uncharacterized protein</fullName>
    </submittedName>
</protein>
<dbReference type="EMBL" id="AHON02000028">
    <property type="protein sequence ID" value="EKO34659.1"/>
    <property type="molecule type" value="Genomic_DNA"/>
</dbReference>
<sequence>MILRKIGLQRPALSKPVFRAFYPHLQAQNQNQRYLYV</sequence>
<evidence type="ECO:0000313" key="1">
    <source>
        <dbReference type="EMBL" id="EKO34659.1"/>
    </source>
</evidence>